<sequence>MAEKDEQQRDWTHLPGELLDTIMRRMTKLRDIVRFQAVCKPWRLAVLDQEQNPPKFLQSLPWQMHSCKYFPTSAGNSCSGSDGCHRFLDVVENDNCILHVDLGTKKHCNGSAYGWLIMQEQYCRPLVLYLLNPLTGNKITLANKIAGRERERGDQYLDCVSGNNLNGFAMSAEPTAAEGCVVVAAYHEFGGSGLVFWKLGGTGERETELQQICTFIPIDSLVDHPQTFLRWDATPIEFWRDKVHIFCGEDGDGRVLSCDLAAAAHPLFSWAFVPEDFTLPFHGAGGYCVHFLVASPEGGELMLLSRHKAAYTDEDRTCRLSFFVHRMNEDGKRWDEAKTIGDYAIFMVLDSAFLVSVKDHPECRRDSVYYEGGIYDLNGDPIPIGPYGSSPPHCRALLLPCNY</sequence>
<organism evidence="2 3">
    <name type="scientific">Linum trigynum</name>
    <dbReference type="NCBI Taxonomy" id="586398"/>
    <lineage>
        <taxon>Eukaryota</taxon>
        <taxon>Viridiplantae</taxon>
        <taxon>Streptophyta</taxon>
        <taxon>Embryophyta</taxon>
        <taxon>Tracheophyta</taxon>
        <taxon>Spermatophyta</taxon>
        <taxon>Magnoliopsida</taxon>
        <taxon>eudicotyledons</taxon>
        <taxon>Gunneridae</taxon>
        <taxon>Pentapetalae</taxon>
        <taxon>rosids</taxon>
        <taxon>fabids</taxon>
        <taxon>Malpighiales</taxon>
        <taxon>Linaceae</taxon>
        <taxon>Linum</taxon>
    </lineage>
</organism>
<feature type="domain" description="KIB1-4 beta-propeller" evidence="1">
    <location>
        <begin position="99"/>
        <end position="371"/>
    </location>
</feature>
<dbReference type="InterPro" id="IPR036047">
    <property type="entry name" value="F-box-like_dom_sf"/>
</dbReference>
<proteinExistence type="predicted"/>
<dbReference type="AlphaFoldDB" id="A0AAV2C7V3"/>
<dbReference type="InterPro" id="IPR005174">
    <property type="entry name" value="KIB1-4_b-propeller"/>
</dbReference>
<dbReference type="Pfam" id="PF03478">
    <property type="entry name" value="Beta-prop_KIB1-4"/>
    <property type="match status" value="1"/>
</dbReference>
<evidence type="ECO:0000259" key="1">
    <source>
        <dbReference type="Pfam" id="PF03478"/>
    </source>
</evidence>
<reference evidence="2 3" key="1">
    <citation type="submission" date="2024-04" db="EMBL/GenBank/DDBJ databases">
        <authorList>
            <person name="Fracassetti M."/>
        </authorList>
    </citation>
    <scope>NUCLEOTIDE SEQUENCE [LARGE SCALE GENOMIC DNA]</scope>
</reference>
<evidence type="ECO:0000313" key="2">
    <source>
        <dbReference type="EMBL" id="CAL1352570.1"/>
    </source>
</evidence>
<accession>A0AAV2C7V3</accession>
<evidence type="ECO:0000313" key="3">
    <source>
        <dbReference type="Proteomes" id="UP001497516"/>
    </source>
</evidence>
<dbReference type="Proteomes" id="UP001497516">
    <property type="component" value="Chromosome 1"/>
</dbReference>
<dbReference type="SUPFAM" id="SSF81383">
    <property type="entry name" value="F-box domain"/>
    <property type="match status" value="1"/>
</dbReference>
<keyword evidence="3" id="KW-1185">Reference proteome</keyword>
<name>A0AAV2C7V3_9ROSI</name>
<dbReference type="Gene3D" id="1.20.1280.50">
    <property type="match status" value="1"/>
</dbReference>
<dbReference type="PANTHER" id="PTHR44259">
    <property type="entry name" value="OS07G0183000 PROTEIN-RELATED"/>
    <property type="match status" value="1"/>
</dbReference>
<gene>
    <name evidence="2" type="ORF">LTRI10_LOCUS530</name>
</gene>
<dbReference type="InterPro" id="IPR050942">
    <property type="entry name" value="F-box_BR-signaling"/>
</dbReference>
<dbReference type="EMBL" id="OZ034813">
    <property type="protein sequence ID" value="CAL1352570.1"/>
    <property type="molecule type" value="Genomic_DNA"/>
</dbReference>
<protein>
    <recommendedName>
        <fullName evidence="1">KIB1-4 beta-propeller domain-containing protein</fullName>
    </recommendedName>
</protein>